<reference evidence="4" key="2">
    <citation type="journal article" date="2021" name="Microbiome">
        <title>Successional dynamics and alternative stable states in a saline activated sludge microbial community over 9 years.</title>
        <authorList>
            <person name="Wang Y."/>
            <person name="Ye J."/>
            <person name="Ju F."/>
            <person name="Liu L."/>
            <person name="Boyd J.A."/>
            <person name="Deng Y."/>
            <person name="Parks D.H."/>
            <person name="Jiang X."/>
            <person name="Yin X."/>
            <person name="Woodcroft B.J."/>
            <person name="Tyson G.W."/>
            <person name="Hugenholtz P."/>
            <person name="Polz M.F."/>
            <person name="Zhang T."/>
        </authorList>
    </citation>
    <scope>NUCLEOTIDE SEQUENCE</scope>
    <source>
        <strain evidence="4">HKST-UBA15</strain>
    </source>
</reference>
<comment type="caution">
    <text evidence="4">The sequence shown here is derived from an EMBL/GenBank/DDBJ whole genome shotgun (WGS) entry which is preliminary data.</text>
</comment>
<dbReference type="EMBL" id="JAGQLL010000040">
    <property type="protein sequence ID" value="MCA9380219.1"/>
    <property type="molecule type" value="Genomic_DNA"/>
</dbReference>
<dbReference type="GO" id="GO:0005975">
    <property type="term" value="P:carbohydrate metabolic process"/>
    <property type="evidence" value="ECO:0007669"/>
    <property type="project" value="InterPro"/>
</dbReference>
<proteinExistence type="inferred from homology"/>
<evidence type="ECO:0000259" key="3">
    <source>
        <dbReference type="Pfam" id="PF09363"/>
    </source>
</evidence>
<dbReference type="InterPro" id="IPR018969">
    <property type="entry name" value="Xul5P/Fru6P_PKetolase_C"/>
</dbReference>
<dbReference type="Proteomes" id="UP000745577">
    <property type="component" value="Unassembled WGS sequence"/>
</dbReference>
<sequence>EVFTPKAPIIYAYHGYPEDIKQLIFNHPSSGRFSIRGYSEKGTTTTPFDMLVQNNCSRFQMAVDAIEKVIENKPELNEKGTEVINKYKQLLEKHKKFTVEHGNDIPEVADFVFKFR</sequence>
<dbReference type="GO" id="GO:0016832">
    <property type="term" value="F:aldehyde-lyase activity"/>
    <property type="evidence" value="ECO:0007669"/>
    <property type="project" value="InterPro"/>
</dbReference>
<dbReference type="PANTHER" id="PTHR31273">
    <property type="entry name" value="PHOSPHOKETOLASE-RELATED"/>
    <property type="match status" value="1"/>
</dbReference>
<dbReference type="AlphaFoldDB" id="A0A955I905"/>
<reference evidence="4" key="1">
    <citation type="submission" date="2020-04" db="EMBL/GenBank/DDBJ databases">
        <authorList>
            <person name="Zhang T."/>
        </authorList>
    </citation>
    <scope>NUCLEOTIDE SEQUENCE</scope>
    <source>
        <strain evidence="4">HKST-UBA15</strain>
    </source>
</reference>
<accession>A0A955I905</accession>
<dbReference type="InterPro" id="IPR005593">
    <property type="entry name" value="Xul5P/Fru6P_PKetolase"/>
</dbReference>
<feature type="domain" description="Xylulose 5-phosphate/Fructose 6-phosphate phosphoketolase C-terminal" evidence="3">
    <location>
        <begin position="2"/>
        <end position="111"/>
    </location>
</feature>
<protein>
    <submittedName>
        <fullName evidence="4">Phosphoketolase</fullName>
    </submittedName>
</protein>
<evidence type="ECO:0000256" key="2">
    <source>
        <dbReference type="ARBA" id="ARBA00023239"/>
    </source>
</evidence>
<name>A0A955I905_9BACT</name>
<evidence type="ECO:0000313" key="4">
    <source>
        <dbReference type="EMBL" id="MCA9380219.1"/>
    </source>
</evidence>
<evidence type="ECO:0000256" key="1">
    <source>
        <dbReference type="ARBA" id="ARBA00005623"/>
    </source>
</evidence>
<dbReference type="PANTHER" id="PTHR31273:SF0">
    <property type="entry name" value="PHOSPHOKETOLASE-RELATED"/>
    <property type="match status" value="1"/>
</dbReference>
<keyword evidence="2" id="KW-0456">Lyase</keyword>
<gene>
    <name evidence="4" type="ORF">KC675_03505</name>
</gene>
<dbReference type="InterPro" id="IPR009014">
    <property type="entry name" value="Transketo_C/PFOR_II"/>
</dbReference>
<dbReference type="Gene3D" id="3.40.50.920">
    <property type="match status" value="1"/>
</dbReference>
<evidence type="ECO:0000313" key="5">
    <source>
        <dbReference type="Proteomes" id="UP000745577"/>
    </source>
</evidence>
<organism evidence="4 5">
    <name type="scientific">Candidatus Dojkabacteria bacterium</name>
    <dbReference type="NCBI Taxonomy" id="2099670"/>
    <lineage>
        <taxon>Bacteria</taxon>
        <taxon>Candidatus Dojkabacteria</taxon>
    </lineage>
</organism>
<dbReference type="Pfam" id="PF09363">
    <property type="entry name" value="XFP_C"/>
    <property type="match status" value="1"/>
</dbReference>
<comment type="similarity">
    <text evidence="1">Belongs to the XFP family.</text>
</comment>
<feature type="non-terminal residue" evidence="4">
    <location>
        <position position="1"/>
    </location>
</feature>